<protein>
    <submittedName>
        <fullName evidence="3">Putative kinase-like protein TMKL1</fullName>
    </submittedName>
</protein>
<dbReference type="InterPro" id="IPR001245">
    <property type="entry name" value="Ser-Thr/Tyr_kinase_cat_dom"/>
</dbReference>
<reference evidence="3 4" key="1">
    <citation type="journal article" date="2019" name="Nat. Plants">
        <title>Stout camphor tree genome fills gaps in understanding of flowering plant genome evolution.</title>
        <authorList>
            <person name="Chaw S.M."/>
            <person name="Liu Y.C."/>
            <person name="Wu Y.W."/>
            <person name="Wang H.Y."/>
            <person name="Lin C.I."/>
            <person name="Wu C.S."/>
            <person name="Ke H.M."/>
            <person name="Chang L.Y."/>
            <person name="Hsu C.Y."/>
            <person name="Yang H.T."/>
            <person name="Sudianto E."/>
            <person name="Hsu M.H."/>
            <person name="Wu K.P."/>
            <person name="Wang L.N."/>
            <person name="Leebens-Mack J.H."/>
            <person name="Tsai I.J."/>
        </authorList>
    </citation>
    <scope>NUCLEOTIDE SEQUENCE [LARGE SCALE GENOMIC DNA]</scope>
    <source>
        <strain evidence="4">cv. Chaw 1501</strain>
        <tissue evidence="3">Young leaves</tissue>
    </source>
</reference>
<evidence type="ECO:0000259" key="2">
    <source>
        <dbReference type="PROSITE" id="PS50011"/>
    </source>
</evidence>
<dbReference type="AlphaFoldDB" id="A0A443NQ41"/>
<dbReference type="OrthoDB" id="4062651at2759"/>
<keyword evidence="1" id="KW-0472">Membrane</keyword>
<proteinExistence type="predicted"/>
<dbReference type="PROSITE" id="PS50011">
    <property type="entry name" value="PROTEIN_KINASE_DOM"/>
    <property type="match status" value="1"/>
</dbReference>
<keyword evidence="3" id="KW-0418">Kinase</keyword>
<keyword evidence="1" id="KW-0812">Transmembrane</keyword>
<gene>
    <name evidence="3" type="ORF">CKAN_00927600</name>
</gene>
<dbReference type="EMBL" id="QPKB01000003">
    <property type="protein sequence ID" value="RWR80628.1"/>
    <property type="molecule type" value="Genomic_DNA"/>
</dbReference>
<feature type="transmembrane region" description="Helical" evidence="1">
    <location>
        <begin position="6"/>
        <end position="32"/>
    </location>
</feature>
<evidence type="ECO:0000313" key="4">
    <source>
        <dbReference type="Proteomes" id="UP000283530"/>
    </source>
</evidence>
<keyword evidence="1" id="KW-1133">Transmembrane helix</keyword>
<feature type="domain" description="Protein kinase" evidence="2">
    <location>
        <begin position="82"/>
        <end position="366"/>
    </location>
</feature>
<dbReference type="InterPro" id="IPR011009">
    <property type="entry name" value="Kinase-like_dom_sf"/>
</dbReference>
<dbReference type="Proteomes" id="UP000283530">
    <property type="component" value="Unassembled WGS sequence"/>
</dbReference>
<keyword evidence="3" id="KW-0808">Transferase</keyword>
<dbReference type="STRING" id="337451.A0A443NQ41"/>
<keyword evidence="4" id="KW-1185">Reference proteome</keyword>
<dbReference type="Gene3D" id="3.30.200.20">
    <property type="entry name" value="Phosphorylase Kinase, domain 1"/>
    <property type="match status" value="1"/>
</dbReference>
<organism evidence="3 4">
    <name type="scientific">Cinnamomum micranthum f. kanehirae</name>
    <dbReference type="NCBI Taxonomy" id="337451"/>
    <lineage>
        <taxon>Eukaryota</taxon>
        <taxon>Viridiplantae</taxon>
        <taxon>Streptophyta</taxon>
        <taxon>Embryophyta</taxon>
        <taxon>Tracheophyta</taxon>
        <taxon>Spermatophyta</taxon>
        <taxon>Magnoliopsida</taxon>
        <taxon>Magnoliidae</taxon>
        <taxon>Laurales</taxon>
        <taxon>Lauraceae</taxon>
        <taxon>Cinnamomum</taxon>
    </lineage>
</organism>
<accession>A0A443NQ41</accession>
<dbReference type="InterPro" id="IPR000719">
    <property type="entry name" value="Prot_kinase_dom"/>
</dbReference>
<dbReference type="SUPFAM" id="SSF56112">
    <property type="entry name" value="Protein kinase-like (PK-like)"/>
    <property type="match status" value="1"/>
</dbReference>
<evidence type="ECO:0000256" key="1">
    <source>
        <dbReference type="SAM" id="Phobius"/>
    </source>
</evidence>
<comment type="caution">
    <text evidence="3">The sequence shown here is derived from an EMBL/GenBank/DDBJ whole genome shotgun (WGS) entry which is preliminary data.</text>
</comment>
<dbReference type="PANTHER" id="PTHR48008">
    <property type="entry name" value="LEUCINE-RICH REPEAT RECEPTOR-LIKE PROTEIN KINASE IMK3-RELATED"/>
    <property type="match status" value="1"/>
</dbReference>
<dbReference type="PANTHER" id="PTHR48008:SF13">
    <property type="entry name" value="PROTEIN KINASE SUPERFAMILY PROTEIN"/>
    <property type="match status" value="1"/>
</dbReference>
<dbReference type="Gene3D" id="1.10.510.10">
    <property type="entry name" value="Transferase(Phosphotransferase) domain 1"/>
    <property type="match status" value="1"/>
</dbReference>
<dbReference type="GO" id="GO:0005524">
    <property type="term" value="F:ATP binding"/>
    <property type="evidence" value="ECO:0007669"/>
    <property type="project" value="InterPro"/>
</dbReference>
<sequence>MDRNDTIKIVLGSVSAFLLLLLLFVIFGCCCCRRRRRRRLWRKTEELMEMGKKRCDYMEELEAEDLMCFQGGEDLTVHDILDAPGEVVGKSGYGTLYMASLERRDSVVLLRFLRPACMERMVEIVPAIRMVGFVRHPNLVPLQAFYSGPKGEKLLVHPFYFGGNLSQFLRDASDESHRWPVVYKISLGIAEGLDCLHTGLQKPIIHGNLKSKNILLDSNRQPYLSDFGLHLLLNPTVGQEVLEASADEGYKAPELIKMKDASKESDVYSLGVILLEMLTRKEPIYRSSSSPLDLYLPTSMRNAALDHKVIEMFNFELLSQSNRQTSITEEGLLMYFQLAMSCCSPSPSLRPDTKQIIRKLKEIGQQ</sequence>
<name>A0A443NQ41_9MAGN</name>
<dbReference type="GO" id="GO:0004672">
    <property type="term" value="F:protein kinase activity"/>
    <property type="evidence" value="ECO:0007669"/>
    <property type="project" value="InterPro"/>
</dbReference>
<dbReference type="PROSITE" id="PS51257">
    <property type="entry name" value="PROKAR_LIPOPROTEIN"/>
    <property type="match status" value="1"/>
</dbReference>
<dbReference type="Pfam" id="PF07714">
    <property type="entry name" value="PK_Tyr_Ser-Thr"/>
    <property type="match status" value="1"/>
</dbReference>
<dbReference type="InterPro" id="IPR052451">
    <property type="entry name" value="Ser/Thr_kinase-like"/>
</dbReference>
<evidence type="ECO:0000313" key="3">
    <source>
        <dbReference type="EMBL" id="RWR80628.1"/>
    </source>
</evidence>